<evidence type="ECO:0000313" key="2">
    <source>
        <dbReference type="EMBL" id="CAA7059996.1"/>
    </source>
</evidence>
<dbReference type="Proteomes" id="UP000467841">
    <property type="component" value="Unassembled WGS sequence"/>
</dbReference>
<reference evidence="2" key="1">
    <citation type="submission" date="2020-01" db="EMBL/GenBank/DDBJ databases">
        <authorList>
            <person name="Mishra B."/>
        </authorList>
    </citation>
    <scope>NUCLEOTIDE SEQUENCE [LARGE SCALE GENOMIC DNA]</scope>
</reference>
<dbReference type="InterPro" id="IPR015915">
    <property type="entry name" value="Kelch-typ_b-propeller"/>
</dbReference>
<evidence type="ECO:0000313" key="3">
    <source>
        <dbReference type="Proteomes" id="UP000467841"/>
    </source>
</evidence>
<organism evidence="2 3">
    <name type="scientific">Microthlaspi erraticum</name>
    <dbReference type="NCBI Taxonomy" id="1685480"/>
    <lineage>
        <taxon>Eukaryota</taxon>
        <taxon>Viridiplantae</taxon>
        <taxon>Streptophyta</taxon>
        <taxon>Embryophyta</taxon>
        <taxon>Tracheophyta</taxon>
        <taxon>Spermatophyta</taxon>
        <taxon>Magnoliopsida</taxon>
        <taxon>eudicotyledons</taxon>
        <taxon>Gunneridae</taxon>
        <taxon>Pentapetalae</taxon>
        <taxon>rosids</taxon>
        <taxon>malvids</taxon>
        <taxon>Brassicales</taxon>
        <taxon>Brassicaceae</taxon>
        <taxon>Coluteocarpeae</taxon>
        <taxon>Microthlaspi</taxon>
    </lineage>
</organism>
<comment type="caution">
    <text evidence="2">The sequence shown here is derived from an EMBL/GenBank/DDBJ whole genome shotgun (WGS) entry which is preliminary data.</text>
</comment>
<protein>
    <recommendedName>
        <fullName evidence="1">FKB95-like N-terminal Kelch domain-containing protein</fullName>
    </recommendedName>
</protein>
<dbReference type="EMBL" id="CACVBM020001806">
    <property type="protein sequence ID" value="CAA7059996.1"/>
    <property type="molecule type" value="Genomic_DNA"/>
</dbReference>
<evidence type="ECO:0000259" key="1">
    <source>
        <dbReference type="Pfam" id="PF25210"/>
    </source>
</evidence>
<dbReference type="InterPro" id="IPR050354">
    <property type="entry name" value="F-box/kelch-repeat_ARATH"/>
</dbReference>
<sequence length="315" mass="35547">MRKNHFSVANAAIDPVSVAAQRFAVKLRGTRLKVVLSDSLPRLQELSTSPCFTGALQSPVTLGQHGEMSLCVHTARIYQFAQWGDPSVSVLDCRYHTWREAPSFPVKLLTRHATVVDKKIYVAGRYQHGNSLSNLSYVLDTETQIWDPLPPVPCTADNNDVFGTACIDGKFHAVASSGLDAAYNSKQVKWDRLRSEMGKYVYGNSYCVIGNVLCSACRGNFRWYDYEAHVWRDLNGLVGLPELSHEHEIRLADYGGNMVVFWKQYLHSMTKIWCAEVSLERRRQSCEIWGKVEWLDHVLTLPVKADLIKVLALTV</sequence>
<keyword evidence="3" id="KW-1185">Reference proteome</keyword>
<dbReference type="Pfam" id="PF25210">
    <property type="entry name" value="Kelch_FKB95"/>
    <property type="match status" value="1"/>
</dbReference>
<feature type="domain" description="FKB95-like N-terminal Kelch" evidence="1">
    <location>
        <begin position="68"/>
        <end position="299"/>
    </location>
</feature>
<dbReference type="OrthoDB" id="1113484at2759"/>
<dbReference type="AlphaFoldDB" id="A0A6D2L5C3"/>
<name>A0A6D2L5C3_9BRAS</name>
<accession>A0A6D2L5C3</accession>
<dbReference type="PANTHER" id="PTHR24414:SF184">
    <property type="entry name" value="GALACTOSE OXIDASE_KELCH REPEAT SUPERFAMILY PROTEIN"/>
    <property type="match status" value="1"/>
</dbReference>
<dbReference type="PANTHER" id="PTHR24414">
    <property type="entry name" value="F-BOX/KELCH-REPEAT PROTEIN SKIP4"/>
    <property type="match status" value="1"/>
</dbReference>
<proteinExistence type="predicted"/>
<dbReference type="Gene3D" id="2.120.10.80">
    <property type="entry name" value="Kelch-type beta propeller"/>
    <property type="match status" value="1"/>
</dbReference>
<dbReference type="InterPro" id="IPR057499">
    <property type="entry name" value="Kelch_FKB95"/>
</dbReference>
<dbReference type="SUPFAM" id="SSF117281">
    <property type="entry name" value="Kelch motif"/>
    <property type="match status" value="1"/>
</dbReference>
<gene>
    <name evidence="2" type="ORF">MERR_LOCUS47232</name>
</gene>